<reference evidence="11" key="1">
    <citation type="journal article" date="2016" name="Nature">
        <title>The genome of the seagrass Zostera marina reveals angiosperm adaptation to the sea.</title>
        <authorList>
            <person name="Olsen J.L."/>
            <person name="Rouze P."/>
            <person name="Verhelst B."/>
            <person name="Lin Y.-C."/>
            <person name="Bayer T."/>
            <person name="Collen J."/>
            <person name="Dattolo E."/>
            <person name="De Paoli E."/>
            <person name="Dittami S."/>
            <person name="Maumus F."/>
            <person name="Michel G."/>
            <person name="Kersting A."/>
            <person name="Lauritano C."/>
            <person name="Lohaus R."/>
            <person name="Toepel M."/>
            <person name="Tonon T."/>
            <person name="Vanneste K."/>
            <person name="Amirebrahimi M."/>
            <person name="Brakel J."/>
            <person name="Bostroem C."/>
            <person name="Chovatia M."/>
            <person name="Grimwood J."/>
            <person name="Jenkins J.W."/>
            <person name="Jueterbock A."/>
            <person name="Mraz A."/>
            <person name="Stam W.T."/>
            <person name="Tice H."/>
            <person name="Bornberg-Bauer E."/>
            <person name="Green P.J."/>
            <person name="Pearson G.A."/>
            <person name="Procaccini G."/>
            <person name="Duarte C.M."/>
            <person name="Schmutz J."/>
            <person name="Reusch T.B.H."/>
            <person name="Van de Peer Y."/>
        </authorList>
    </citation>
    <scope>NUCLEOTIDE SEQUENCE [LARGE SCALE GENOMIC DNA]</scope>
    <source>
        <strain evidence="11">cv. Finnish</strain>
    </source>
</reference>
<evidence type="ECO:0000256" key="1">
    <source>
        <dbReference type="ARBA" id="ARBA00000885"/>
    </source>
</evidence>
<proteinExistence type="inferred from homology"/>
<feature type="compositionally biased region" description="Basic and acidic residues" evidence="8">
    <location>
        <begin position="35"/>
        <end position="48"/>
    </location>
</feature>
<dbReference type="InterPro" id="IPR016024">
    <property type="entry name" value="ARM-type_fold"/>
</dbReference>
<feature type="region of interest" description="Disordered" evidence="8">
    <location>
        <begin position="1008"/>
        <end position="1052"/>
    </location>
</feature>
<dbReference type="GO" id="GO:0043161">
    <property type="term" value="P:proteasome-mediated ubiquitin-dependent protein catabolic process"/>
    <property type="evidence" value="ECO:0000318"/>
    <property type="project" value="GO_Central"/>
</dbReference>
<dbReference type="InterPro" id="IPR011989">
    <property type="entry name" value="ARM-like"/>
</dbReference>
<dbReference type="SMART" id="SM00119">
    <property type="entry name" value="HECTc"/>
    <property type="match status" value="1"/>
</dbReference>
<evidence type="ECO:0000313" key="11">
    <source>
        <dbReference type="Proteomes" id="UP000036987"/>
    </source>
</evidence>
<dbReference type="SUPFAM" id="SSF48371">
    <property type="entry name" value="ARM repeat"/>
    <property type="match status" value="1"/>
</dbReference>
<keyword evidence="11" id="KW-1185">Reference proteome</keyword>
<dbReference type="EMBL" id="LFYR01001429">
    <property type="protein sequence ID" value="KMZ61962.1"/>
    <property type="molecule type" value="Genomic_DNA"/>
</dbReference>
<comment type="caution">
    <text evidence="10">The sequence shown here is derived from an EMBL/GenBank/DDBJ whole genome shotgun (WGS) entry which is preliminary data.</text>
</comment>
<keyword evidence="10" id="KW-0436">Ligase</keyword>
<dbReference type="Gene3D" id="3.90.1750.10">
    <property type="entry name" value="Hect, E3 ligase catalytic domains"/>
    <property type="match status" value="1"/>
</dbReference>
<evidence type="ECO:0000256" key="8">
    <source>
        <dbReference type="SAM" id="MobiDB-lite"/>
    </source>
</evidence>
<evidence type="ECO:0000256" key="2">
    <source>
        <dbReference type="ARBA" id="ARBA00006331"/>
    </source>
</evidence>
<feature type="domain" description="HECT" evidence="9">
    <location>
        <begin position="1438"/>
        <end position="1552"/>
    </location>
</feature>
<dbReference type="Proteomes" id="UP000036987">
    <property type="component" value="Unassembled WGS sequence"/>
</dbReference>
<feature type="repeat" description="ARM" evidence="7">
    <location>
        <begin position="160"/>
        <end position="188"/>
    </location>
</feature>
<dbReference type="GO" id="GO:0000209">
    <property type="term" value="P:protein polyubiquitination"/>
    <property type="evidence" value="ECO:0000318"/>
    <property type="project" value="GO_Central"/>
</dbReference>
<dbReference type="STRING" id="29655.A0A0K9P148"/>
<feature type="compositionally biased region" description="Low complexity" evidence="8">
    <location>
        <begin position="10"/>
        <end position="22"/>
    </location>
</feature>
<dbReference type="PANTHER" id="PTHR45670:SF1">
    <property type="entry name" value="E3 UBIQUITIN-PROTEIN LIGASE HECTD1"/>
    <property type="match status" value="1"/>
</dbReference>
<evidence type="ECO:0000256" key="6">
    <source>
        <dbReference type="PROSITE-ProRule" id="PRU00104"/>
    </source>
</evidence>
<accession>A0A0K9P148</accession>
<dbReference type="Gene3D" id="1.25.10.10">
    <property type="entry name" value="Leucine-rich Repeat Variant"/>
    <property type="match status" value="1"/>
</dbReference>
<gene>
    <name evidence="10" type="ORF">ZOSMA_49G00310</name>
</gene>
<dbReference type="GO" id="GO:0016874">
    <property type="term" value="F:ligase activity"/>
    <property type="evidence" value="ECO:0007669"/>
    <property type="project" value="UniProtKB-KW"/>
</dbReference>
<keyword evidence="5 6" id="KW-0833">Ubl conjugation pathway</keyword>
<feature type="compositionally biased region" description="Basic residues" evidence="8">
    <location>
        <begin position="63"/>
        <end position="77"/>
    </location>
</feature>
<feature type="active site" description="Glycyl thioester intermediate" evidence="6">
    <location>
        <position position="1690"/>
    </location>
</feature>
<dbReference type="Gene3D" id="3.30.2410.10">
    <property type="entry name" value="Hect, E3 ligase catalytic domain"/>
    <property type="match status" value="1"/>
</dbReference>
<dbReference type="OMA" id="KFRETHF"/>
<feature type="region of interest" description="Disordered" evidence="8">
    <location>
        <begin position="935"/>
        <end position="980"/>
    </location>
</feature>
<dbReference type="InterPro" id="IPR000225">
    <property type="entry name" value="Armadillo"/>
</dbReference>
<dbReference type="OrthoDB" id="423283at2759"/>
<sequence>METRSRKRSATSTSSLSNPSPSIVVPKSTKRSRPCHREKLKPAPKESYDSSALGRASGESGKSRKKGNGSRQNKGKRNGLEKEEEKQKGKEKEVIESFERIVFQREETSSQLHLTIQLGNILSELKVEGNEENQVEGLTQLSELLLIQTAESLKHFPMTSFVPVLVGLLNKEDNPNIMLLSARALTNLCNALPYFCAFLLQYGAVSCFTARLLTFEYIELAEQSLQGIKKISEQFLTECLRTGALMAVLSYLDFFSIGVQRVALSTATNMCKNIPSDATNIVMDAVPLLTNLLHHHDSKVLDHAAVCLTHIIEAFSSSPHKLDELCSHGLVEKIVEVISESNSRGGGSTPIYTGLIRVLSLFASGSKLGAKILLFQEISTKIKNILSNSEQFSGISISPALTSPPNQILEIVNLADGLLAPLPKGIFSPREMLTTKCSIENKREVNISGNTEDTGSAFKNVILARMKLMGNHPKLLEKFGGFASGSDTGFISVFDSSVNSTVRRKCLSVISKLMYYSTPAIIQSMQCVTNISSFLASILAWKDPQILNPALQMAEILMEKLLETFSNMFTREGVYHAINLLILSDSSCTSTSVRHNESVTRNPQPRRSHRIRNKISEYQNMDAHPASSHPNSYAQGIVNPSTSTLLSSINSSNYWDVLSTHAKVFIDKYFPSSSREIESGLTDDFIHLKRLCMDLNVNIENVTSVDTEDHVDEIVFEILKELVKGVSTFEFTRSGVVSILLNYFSCGTFSKERVSDANFPNLREKAIRRFKSFIAATLLTYDNKQRNEFPLTLLIQKLQSALSSLEQFPIVLSHSRLSTENAHHSHGLGILSRRIKVHLSQACEDKSLLDYSKIIPFDPMITLSEIDGMLWPMVKPNDCRQKVTKSAEKSYCLSDHGYSTRFKSSLAMEVNNKNESQEEHSNLSKGKGKAVVRKTSKVEQKGTQTRIATHKKTVSSKISSAMEVNRKNESKEEDGNLSKGKGKAFFRTASENEQKWAQIRIAALGANRKNESKEGHSNLSKGKGKTVVTRTSKDEKKAGKISSECTKEHSSEVMRVHSNATLQDKIYNVTVGNSLEDYIAPSTSNNSTFLLSRPNNRNASRMDVDSDDIRTIDSFDSMGSIQFSDARAGHLGSSENQFFHHSGSLNESPKLIFSSGGKILDSHLTLYQAIQQKLIMSKDGGNSYKGTDLIDDDDNHLWGDWDRVYSITYQKADASHDHSKLKRYSSVSKYSVDKRWYQMSLLDSIIQGELPCDLEKTNNTYSILALLRILEGLNQLVSRLRFLMDSDVFATEGNLSNFDTESTICVKVPSEEFINNKLTPKLTCQLQDCFALSSRSLPSWCSQLTKACPFLFPFETRKHYFYFTTFGSHRAFYLLQQGADNNNILNKQKKHVVRLQRQKVRVSRDNILESCAKVMNIFSSKSTLLKVDYFDEVGSGLGPTLEFYTLLSHEFQMSALQMWRCNSSLDANGGFVQTNLGLFPRPWLANDDSIKFKIVVDYFHLFGQVIAKALLDRRLLDLPLSEAFYKLVLGQELDLHDILSFDPNFGKILLELQMLVVDAFRAGFNKVFDITSLEIFSPSELDCLVCGRRELWESETLIDNIKFDHGYTVNSPAIANFLEVMGEFSLEEQRAFCQFVTGSPKLPPCGLAGLCPKLTIVRKISSSSSANLLPLDESAFSLLVDSDLPSVMTCTNYLKLPPYSTKEIMKKNLFMPLKKVKVHLIYHEW</sequence>
<dbReference type="PROSITE" id="PS50176">
    <property type="entry name" value="ARM_REPEAT"/>
    <property type="match status" value="1"/>
</dbReference>
<protein>
    <recommendedName>
        <fullName evidence="3">HECT-type E3 ubiquitin transferase</fullName>
        <ecNumber evidence="3">2.3.2.26</ecNumber>
    </recommendedName>
</protein>
<dbReference type="PROSITE" id="PS50237">
    <property type="entry name" value="HECT"/>
    <property type="match status" value="2"/>
</dbReference>
<dbReference type="InterPro" id="IPR045322">
    <property type="entry name" value="HECTD1/TRIP12-like"/>
</dbReference>
<dbReference type="Pfam" id="PF00632">
    <property type="entry name" value="HECT"/>
    <property type="match status" value="2"/>
</dbReference>
<comment type="similarity">
    <text evidence="2">Belongs to the UPL family. K-HECT subfamily.</text>
</comment>
<feature type="domain" description="HECT" evidence="9">
    <location>
        <begin position="1557"/>
        <end position="1714"/>
    </location>
</feature>
<feature type="compositionally biased region" description="Basic and acidic residues" evidence="8">
    <location>
        <begin position="964"/>
        <end position="976"/>
    </location>
</feature>
<comment type="caution">
    <text evidence="6">Lacks conserved residue(s) required for the propagation of feature annotation.</text>
</comment>
<feature type="region of interest" description="Disordered" evidence="8">
    <location>
        <begin position="1"/>
        <end position="91"/>
    </location>
</feature>
<name>A0A0K9P148_ZOSMR</name>
<dbReference type="EC" id="2.3.2.26" evidence="3"/>
<dbReference type="InterPro" id="IPR057948">
    <property type="entry name" value="TPR_TRIP12_N"/>
</dbReference>
<organism evidence="10 11">
    <name type="scientific">Zostera marina</name>
    <name type="common">Eelgrass</name>
    <dbReference type="NCBI Taxonomy" id="29655"/>
    <lineage>
        <taxon>Eukaryota</taxon>
        <taxon>Viridiplantae</taxon>
        <taxon>Streptophyta</taxon>
        <taxon>Embryophyta</taxon>
        <taxon>Tracheophyta</taxon>
        <taxon>Spermatophyta</taxon>
        <taxon>Magnoliopsida</taxon>
        <taxon>Liliopsida</taxon>
        <taxon>Zosteraceae</taxon>
        <taxon>Zostera</taxon>
    </lineage>
</organism>
<evidence type="ECO:0000256" key="7">
    <source>
        <dbReference type="PROSITE-ProRule" id="PRU00259"/>
    </source>
</evidence>
<feature type="compositionally biased region" description="Basic and acidic residues" evidence="8">
    <location>
        <begin position="78"/>
        <end position="91"/>
    </location>
</feature>
<dbReference type="InterPro" id="IPR035983">
    <property type="entry name" value="Hect_E3_ubiquitin_ligase"/>
</dbReference>
<comment type="catalytic activity">
    <reaction evidence="1">
        <text>S-ubiquitinyl-[E2 ubiquitin-conjugating enzyme]-L-cysteine + [acceptor protein]-L-lysine = [E2 ubiquitin-conjugating enzyme]-L-cysteine + N(6)-ubiquitinyl-[acceptor protein]-L-lysine.</text>
        <dbReference type="EC" id="2.3.2.26"/>
    </reaction>
</comment>
<keyword evidence="4" id="KW-0808">Transferase</keyword>
<evidence type="ECO:0000256" key="3">
    <source>
        <dbReference type="ARBA" id="ARBA00012485"/>
    </source>
</evidence>
<evidence type="ECO:0000256" key="4">
    <source>
        <dbReference type="ARBA" id="ARBA00022679"/>
    </source>
</evidence>
<dbReference type="InterPro" id="IPR000569">
    <property type="entry name" value="HECT_dom"/>
</dbReference>
<evidence type="ECO:0000256" key="5">
    <source>
        <dbReference type="ARBA" id="ARBA00022786"/>
    </source>
</evidence>
<dbReference type="PANTHER" id="PTHR45670">
    <property type="entry name" value="E3 UBIQUITIN-PROTEIN LIGASE TRIP12"/>
    <property type="match status" value="1"/>
</dbReference>
<dbReference type="GO" id="GO:0061630">
    <property type="term" value="F:ubiquitin protein ligase activity"/>
    <property type="evidence" value="ECO:0000318"/>
    <property type="project" value="GO_Central"/>
</dbReference>
<evidence type="ECO:0000313" key="10">
    <source>
        <dbReference type="EMBL" id="KMZ61962.1"/>
    </source>
</evidence>
<dbReference type="Pfam" id="PF25579">
    <property type="entry name" value="TPR_TRIP12_N"/>
    <property type="match status" value="1"/>
</dbReference>
<evidence type="ECO:0000259" key="9">
    <source>
        <dbReference type="PROSITE" id="PS50237"/>
    </source>
</evidence>
<dbReference type="SUPFAM" id="SSF56204">
    <property type="entry name" value="Hect, E3 ligase catalytic domain"/>
    <property type="match status" value="1"/>
</dbReference>